<dbReference type="PANTHER" id="PTHR43038">
    <property type="entry name" value="ATP-BINDING CASSETTE, SUB-FAMILY H, MEMBER 1"/>
    <property type="match status" value="1"/>
</dbReference>
<dbReference type="InterPro" id="IPR003439">
    <property type="entry name" value="ABC_transporter-like_ATP-bd"/>
</dbReference>
<feature type="domain" description="ABC transporter" evidence="3">
    <location>
        <begin position="179"/>
        <end position="408"/>
    </location>
</feature>
<gene>
    <name evidence="4" type="ORF">AAG570_014034</name>
</gene>
<evidence type="ECO:0000256" key="1">
    <source>
        <dbReference type="ARBA" id="ARBA00022741"/>
    </source>
</evidence>
<protein>
    <recommendedName>
        <fullName evidence="3">ABC transporter domain-containing protein</fullName>
    </recommendedName>
</protein>
<dbReference type="InterPro" id="IPR027417">
    <property type="entry name" value="P-loop_NTPase"/>
</dbReference>
<dbReference type="InterPro" id="IPR003593">
    <property type="entry name" value="AAA+_ATPase"/>
</dbReference>
<sequence length="420" mass="46611">MKQKLALIVSLMKVPKILLLDEPTVGVDPLSRKELWEILEKLISDEDITVLVSTSYMDEAEIADMVLMLDNGKVILDAPPDDMRKKAEGMSYNISAEDCPVLREAFYEVSTAPGVMDIVPAGGGLHFISTDISYLEKYHPKPVKPSVEDGFMTVLKYNPSHGLSASANFARKRKDEVIIEAKGLVKKFGDFTAVNSTSFTVTRGEIFGLLGPNGAGKTTTFRMMCGLIPPTEGDLKVVGIDAKKAALEVRKRLGYMAQKFSLYQDLTVIENLDFFASAYALRTEQKHDRIESVVKQFDLGKALNWQTKTLPGGFKQRLSMAVALLHNPEILFLDEPTSGADPVARREFWRTILRLSDGGTTIIVTTHFMEEAEYCDKVMIQDHGNMLAIGTPKEIRGKAEGASNMNDAFIKIIEKARDEH</sequence>
<name>A0ABD0XSG4_9HEMI</name>
<accession>A0ABD0XSG4</accession>
<evidence type="ECO:0000313" key="5">
    <source>
        <dbReference type="Proteomes" id="UP001558652"/>
    </source>
</evidence>
<reference evidence="4 5" key="1">
    <citation type="submission" date="2024-07" db="EMBL/GenBank/DDBJ databases">
        <title>Chromosome-level genome assembly of the water stick insect Ranatra chinensis (Heteroptera: Nepidae).</title>
        <authorList>
            <person name="Liu X."/>
        </authorList>
    </citation>
    <scope>NUCLEOTIDE SEQUENCE [LARGE SCALE GENOMIC DNA]</scope>
    <source>
        <strain evidence="4">Cailab_2021Rc</strain>
        <tissue evidence="4">Muscle</tissue>
    </source>
</reference>
<dbReference type="SMART" id="SM00382">
    <property type="entry name" value="AAA"/>
    <property type="match status" value="1"/>
</dbReference>
<proteinExistence type="predicted"/>
<dbReference type="PROSITE" id="PS50893">
    <property type="entry name" value="ABC_TRANSPORTER_2"/>
    <property type="match status" value="1"/>
</dbReference>
<dbReference type="EMBL" id="JBFDAA010000024">
    <property type="protein sequence ID" value="KAL1110078.1"/>
    <property type="molecule type" value="Genomic_DNA"/>
</dbReference>
<keyword evidence="1" id="KW-0547">Nucleotide-binding</keyword>
<keyword evidence="5" id="KW-1185">Reference proteome</keyword>
<dbReference type="Proteomes" id="UP001558652">
    <property type="component" value="Unassembled WGS sequence"/>
</dbReference>
<dbReference type="GO" id="GO:0005524">
    <property type="term" value="F:ATP binding"/>
    <property type="evidence" value="ECO:0007669"/>
    <property type="project" value="UniProtKB-KW"/>
</dbReference>
<organism evidence="4 5">
    <name type="scientific">Ranatra chinensis</name>
    <dbReference type="NCBI Taxonomy" id="642074"/>
    <lineage>
        <taxon>Eukaryota</taxon>
        <taxon>Metazoa</taxon>
        <taxon>Ecdysozoa</taxon>
        <taxon>Arthropoda</taxon>
        <taxon>Hexapoda</taxon>
        <taxon>Insecta</taxon>
        <taxon>Pterygota</taxon>
        <taxon>Neoptera</taxon>
        <taxon>Paraneoptera</taxon>
        <taxon>Hemiptera</taxon>
        <taxon>Heteroptera</taxon>
        <taxon>Panheteroptera</taxon>
        <taxon>Nepomorpha</taxon>
        <taxon>Nepidae</taxon>
        <taxon>Ranatrinae</taxon>
        <taxon>Ranatra</taxon>
    </lineage>
</organism>
<dbReference type="Pfam" id="PF00005">
    <property type="entry name" value="ABC_tran"/>
    <property type="match status" value="1"/>
</dbReference>
<evidence type="ECO:0000256" key="2">
    <source>
        <dbReference type="ARBA" id="ARBA00022840"/>
    </source>
</evidence>
<dbReference type="SUPFAM" id="SSF52540">
    <property type="entry name" value="P-loop containing nucleoside triphosphate hydrolases"/>
    <property type="match status" value="2"/>
</dbReference>
<evidence type="ECO:0000259" key="3">
    <source>
        <dbReference type="PROSITE" id="PS50893"/>
    </source>
</evidence>
<evidence type="ECO:0000313" key="4">
    <source>
        <dbReference type="EMBL" id="KAL1110078.1"/>
    </source>
</evidence>
<dbReference type="Gene3D" id="3.40.50.300">
    <property type="entry name" value="P-loop containing nucleotide triphosphate hydrolases"/>
    <property type="match status" value="2"/>
</dbReference>
<dbReference type="AlphaFoldDB" id="A0ABD0XSG4"/>
<dbReference type="PANTHER" id="PTHR43038:SF3">
    <property type="entry name" value="ABC TRANSPORTER G FAMILY MEMBER 20 ISOFORM X1"/>
    <property type="match status" value="1"/>
</dbReference>
<comment type="caution">
    <text evidence="4">The sequence shown here is derived from an EMBL/GenBank/DDBJ whole genome shotgun (WGS) entry which is preliminary data.</text>
</comment>
<keyword evidence="2" id="KW-0067">ATP-binding</keyword>